<evidence type="ECO:0000313" key="10">
    <source>
        <dbReference type="Proteomes" id="UP001431209"/>
    </source>
</evidence>
<dbReference type="InterPro" id="IPR035979">
    <property type="entry name" value="RBD_domain_sf"/>
</dbReference>
<evidence type="ECO:0000256" key="7">
    <source>
        <dbReference type="SAM" id="MobiDB-lite"/>
    </source>
</evidence>
<dbReference type="InterPro" id="IPR050374">
    <property type="entry name" value="RRT5_SRSF_SR"/>
</dbReference>
<feature type="compositionally biased region" description="Basic and acidic residues" evidence="7">
    <location>
        <begin position="194"/>
        <end position="221"/>
    </location>
</feature>
<feature type="compositionally biased region" description="Basic residues" evidence="7">
    <location>
        <begin position="222"/>
        <end position="237"/>
    </location>
</feature>
<feature type="region of interest" description="Disordered" evidence="7">
    <location>
        <begin position="167"/>
        <end position="278"/>
    </location>
</feature>
<dbReference type="CDD" id="cd12339">
    <property type="entry name" value="RRM2_SRSF1_4_like"/>
    <property type="match status" value="1"/>
</dbReference>
<dbReference type="GO" id="GO:0005737">
    <property type="term" value="C:cytoplasm"/>
    <property type="evidence" value="ECO:0007669"/>
    <property type="project" value="TreeGrafter"/>
</dbReference>
<reference evidence="9 10" key="1">
    <citation type="submission" date="2024-03" db="EMBL/GenBank/DDBJ databases">
        <title>The Acrasis kona genome and developmental transcriptomes reveal deep origins of eukaryotic multicellular pathways.</title>
        <authorList>
            <person name="Sheikh S."/>
            <person name="Fu C.-J."/>
            <person name="Brown M.W."/>
            <person name="Baldauf S.L."/>
        </authorList>
    </citation>
    <scope>NUCLEOTIDE SEQUENCE [LARGE SCALE GENOMIC DNA]</scope>
    <source>
        <strain evidence="9 10">ATCC MYA-3509</strain>
    </source>
</reference>
<evidence type="ECO:0000256" key="6">
    <source>
        <dbReference type="PROSITE-ProRule" id="PRU00176"/>
    </source>
</evidence>
<dbReference type="SUPFAM" id="SSF54928">
    <property type="entry name" value="RNA-binding domain, RBD"/>
    <property type="match status" value="1"/>
</dbReference>
<name>A0AAW2ZC46_9EUKA</name>
<dbReference type="PROSITE" id="PS50102">
    <property type="entry name" value="RRM"/>
    <property type="match status" value="2"/>
</dbReference>
<sequence length="278" mass="32375">MRSSYGSRPRVYIGNLSNRVSDKEVEGQFSKYGRVLKIDLKNGYGFAEYDDERDASSAVRGLDGLELDGMRIRVEHAKGPRKETRERSRTNNITRAPENRIRVENLHHSVTWQILKDHMRKAGDVMFADVDKDSRGKAYGIVEFRTYDDMKRAIKRLDDTDVNGSKIYLKEDGGRRSRSRSRSNDRYKPYSRSDSGRSDSRRRSRSPRDRERSPPRRERSPPRRNRSRSPPPRRRSRSASPANRRRDLSRSPPPKDRSASPRKAASPDNEDRKSQERE</sequence>
<accession>A0AAW2ZC46</accession>
<keyword evidence="10" id="KW-1185">Reference proteome</keyword>
<evidence type="ECO:0000256" key="5">
    <source>
        <dbReference type="ARBA" id="ARBA00023242"/>
    </source>
</evidence>
<evidence type="ECO:0000313" key="9">
    <source>
        <dbReference type="EMBL" id="KAL0487331.1"/>
    </source>
</evidence>
<organism evidence="9 10">
    <name type="scientific">Acrasis kona</name>
    <dbReference type="NCBI Taxonomy" id="1008807"/>
    <lineage>
        <taxon>Eukaryota</taxon>
        <taxon>Discoba</taxon>
        <taxon>Heterolobosea</taxon>
        <taxon>Tetramitia</taxon>
        <taxon>Eutetramitia</taxon>
        <taxon>Acrasidae</taxon>
        <taxon>Acrasis</taxon>
    </lineage>
</organism>
<keyword evidence="5" id="KW-0539">Nucleus</keyword>
<feature type="compositionally biased region" description="Basic and acidic residues" evidence="7">
    <location>
        <begin position="269"/>
        <end position="278"/>
    </location>
</feature>
<evidence type="ECO:0000259" key="8">
    <source>
        <dbReference type="PROSITE" id="PS50102"/>
    </source>
</evidence>
<dbReference type="GO" id="GO:0006397">
    <property type="term" value="P:mRNA processing"/>
    <property type="evidence" value="ECO:0007669"/>
    <property type="project" value="UniProtKB-KW"/>
</dbReference>
<comment type="subcellular location">
    <subcellularLocation>
        <location evidence="1">Nucleus</location>
    </subcellularLocation>
</comment>
<proteinExistence type="predicted"/>
<dbReference type="SMART" id="SM00360">
    <property type="entry name" value="RRM"/>
    <property type="match status" value="2"/>
</dbReference>
<gene>
    <name evidence="9" type="ORF">AKO1_000815</name>
</gene>
<dbReference type="AlphaFoldDB" id="A0AAW2ZC46"/>
<dbReference type="EMBL" id="JAOPGA020001331">
    <property type="protein sequence ID" value="KAL0487331.1"/>
    <property type="molecule type" value="Genomic_DNA"/>
</dbReference>
<keyword evidence="4 6" id="KW-0694">RNA-binding</keyword>
<dbReference type="GO" id="GO:0005634">
    <property type="term" value="C:nucleus"/>
    <property type="evidence" value="ECO:0007669"/>
    <property type="project" value="UniProtKB-SubCell"/>
</dbReference>
<evidence type="ECO:0000256" key="2">
    <source>
        <dbReference type="ARBA" id="ARBA00022664"/>
    </source>
</evidence>
<feature type="compositionally biased region" description="Basic and acidic residues" evidence="7">
    <location>
        <begin position="244"/>
        <end position="259"/>
    </location>
</feature>
<feature type="domain" description="RRM" evidence="8">
    <location>
        <begin position="9"/>
        <end position="79"/>
    </location>
</feature>
<evidence type="ECO:0000256" key="4">
    <source>
        <dbReference type="ARBA" id="ARBA00022884"/>
    </source>
</evidence>
<dbReference type="PANTHER" id="PTHR23003">
    <property type="entry name" value="RNA RECOGNITION MOTIF RRM DOMAIN CONTAINING PROTEIN"/>
    <property type="match status" value="1"/>
</dbReference>
<feature type="domain" description="RRM" evidence="8">
    <location>
        <begin position="99"/>
        <end position="174"/>
    </location>
</feature>
<dbReference type="InterPro" id="IPR000504">
    <property type="entry name" value="RRM_dom"/>
</dbReference>
<keyword evidence="3" id="KW-0677">Repeat</keyword>
<evidence type="ECO:0000256" key="1">
    <source>
        <dbReference type="ARBA" id="ARBA00004123"/>
    </source>
</evidence>
<protein>
    <submittedName>
        <fullName evidence="9">SRSF6</fullName>
    </submittedName>
</protein>
<dbReference type="Gene3D" id="3.30.70.330">
    <property type="match status" value="2"/>
</dbReference>
<dbReference type="Proteomes" id="UP001431209">
    <property type="component" value="Unassembled WGS sequence"/>
</dbReference>
<keyword evidence="2" id="KW-0507">mRNA processing</keyword>
<dbReference type="InterPro" id="IPR012677">
    <property type="entry name" value="Nucleotide-bd_a/b_plait_sf"/>
</dbReference>
<dbReference type="PANTHER" id="PTHR23003:SF62">
    <property type="entry name" value="SERINE_ARGININE (SR)-TYPE SHUTTLING MRNA BINDING PROTEIN NPL3"/>
    <property type="match status" value="1"/>
</dbReference>
<dbReference type="GO" id="GO:0003729">
    <property type="term" value="F:mRNA binding"/>
    <property type="evidence" value="ECO:0007669"/>
    <property type="project" value="TreeGrafter"/>
</dbReference>
<comment type="caution">
    <text evidence="9">The sequence shown here is derived from an EMBL/GenBank/DDBJ whole genome shotgun (WGS) entry which is preliminary data.</text>
</comment>
<dbReference type="Pfam" id="PF00076">
    <property type="entry name" value="RRM_1"/>
    <property type="match status" value="2"/>
</dbReference>
<evidence type="ECO:0000256" key="3">
    <source>
        <dbReference type="ARBA" id="ARBA00022737"/>
    </source>
</evidence>